<dbReference type="AlphaFoldDB" id="A0A1X7VRJ4"/>
<proteinExistence type="predicted"/>
<organism evidence="1">
    <name type="scientific">Amphimedon queenslandica</name>
    <name type="common">Sponge</name>
    <dbReference type="NCBI Taxonomy" id="400682"/>
    <lineage>
        <taxon>Eukaryota</taxon>
        <taxon>Metazoa</taxon>
        <taxon>Porifera</taxon>
        <taxon>Demospongiae</taxon>
        <taxon>Heteroscleromorpha</taxon>
        <taxon>Haplosclerida</taxon>
        <taxon>Niphatidae</taxon>
        <taxon>Amphimedon</taxon>
    </lineage>
</organism>
<evidence type="ECO:0000313" key="1">
    <source>
        <dbReference type="EnsemblMetazoa" id="Aqu2.1.42445_001"/>
    </source>
</evidence>
<protein>
    <submittedName>
        <fullName evidence="1">Uncharacterized protein</fullName>
    </submittedName>
</protein>
<name>A0A1X7VRJ4_AMPQE</name>
<dbReference type="EnsemblMetazoa" id="Aqu2.1.42445_001">
    <property type="protein sequence ID" value="Aqu2.1.42445_001"/>
    <property type="gene ID" value="Aqu2.1.42445"/>
</dbReference>
<sequence>MCMTNSPLHPLLNLPVAQCATLPYHRLRLDTHSSTTVSPHYGNSLLPVDITISIKKCMSL</sequence>
<dbReference type="InParanoid" id="A0A1X7VRJ4"/>
<accession>A0A1X7VRJ4</accession>
<reference evidence="1" key="1">
    <citation type="submission" date="2017-05" db="UniProtKB">
        <authorList>
            <consortium name="EnsemblMetazoa"/>
        </authorList>
    </citation>
    <scope>IDENTIFICATION</scope>
</reference>